<proteinExistence type="predicted"/>
<evidence type="ECO:0000313" key="2">
    <source>
        <dbReference type="Proteomes" id="UP000257109"/>
    </source>
</evidence>
<organism evidence="1 2">
    <name type="scientific">Mucuna pruriens</name>
    <name type="common">Velvet bean</name>
    <name type="synonym">Dolichos pruriens</name>
    <dbReference type="NCBI Taxonomy" id="157652"/>
    <lineage>
        <taxon>Eukaryota</taxon>
        <taxon>Viridiplantae</taxon>
        <taxon>Streptophyta</taxon>
        <taxon>Embryophyta</taxon>
        <taxon>Tracheophyta</taxon>
        <taxon>Spermatophyta</taxon>
        <taxon>Magnoliopsida</taxon>
        <taxon>eudicotyledons</taxon>
        <taxon>Gunneridae</taxon>
        <taxon>Pentapetalae</taxon>
        <taxon>rosids</taxon>
        <taxon>fabids</taxon>
        <taxon>Fabales</taxon>
        <taxon>Fabaceae</taxon>
        <taxon>Papilionoideae</taxon>
        <taxon>50 kb inversion clade</taxon>
        <taxon>NPAAA clade</taxon>
        <taxon>indigoferoid/millettioid clade</taxon>
        <taxon>Phaseoleae</taxon>
        <taxon>Mucuna</taxon>
    </lineage>
</organism>
<dbReference type="Proteomes" id="UP000257109">
    <property type="component" value="Unassembled WGS sequence"/>
</dbReference>
<protein>
    <submittedName>
        <fullName evidence="1">Uncharacterized protein</fullName>
    </submittedName>
</protein>
<reference evidence="1" key="1">
    <citation type="submission" date="2018-05" db="EMBL/GenBank/DDBJ databases">
        <title>Draft genome of Mucuna pruriens seed.</title>
        <authorList>
            <person name="Nnadi N.E."/>
            <person name="Vos R."/>
            <person name="Hasami M.H."/>
            <person name="Devisetty U.K."/>
            <person name="Aguiy J.C."/>
        </authorList>
    </citation>
    <scope>NUCLEOTIDE SEQUENCE [LARGE SCALE GENOMIC DNA]</scope>
    <source>
        <strain evidence="1">JCA_2017</strain>
    </source>
</reference>
<gene>
    <name evidence="1" type="ORF">CR513_08955</name>
</gene>
<evidence type="ECO:0000313" key="1">
    <source>
        <dbReference type="EMBL" id="RDY06985.1"/>
    </source>
</evidence>
<feature type="non-terminal residue" evidence="1">
    <location>
        <position position="1"/>
    </location>
</feature>
<name>A0A371HW38_MUCPR</name>
<dbReference type="Gene3D" id="2.40.70.10">
    <property type="entry name" value="Acid Proteases"/>
    <property type="match status" value="1"/>
</dbReference>
<sequence length="428" mass="48848">MINDFDTEKSSTRTISLPFPSRIVQVGKFDMDNELFKVGINISLLEAIKKIPRYTKSLKKLCTNKRKKLKGDMKMGRNVFALIKREQLDMLKKCRGPNTFTISCTIGKCTFDAMLYLGTSINVMPSSIYKPLKLGALEPLGVVNQLANRSTAHPLGILEDVLVQVSNMIFLVDFYLLDMKDELSNKGSTLILGKPFLKITRTKIDVHAGTLSMEFGDNRVKYNIFETMKHPQRTILFSIWIKSASKKEQGNKRLKKIKQEMVVVCKSLRVGEFDRAFFRHSMVTYVDIIDIFYGQLQMISAYQESLGFGESSRPDRLSLGPTNFAIQQLNKEWPLRCPCKASQLRCQHISKSSVIAMSPWKSLQRKIRKDLIPYTLRPITFTHILHPHGGARFFNGVSLDRGNAGYVYKFSNVVQRTIQRDVENKAVK</sequence>
<dbReference type="PANTHER" id="PTHR33067:SF15">
    <property type="entry name" value="RNA-DIRECTED DNA POLYMERASE"/>
    <property type="match status" value="1"/>
</dbReference>
<comment type="caution">
    <text evidence="1">The sequence shown here is derived from an EMBL/GenBank/DDBJ whole genome shotgun (WGS) entry which is preliminary data.</text>
</comment>
<feature type="non-terminal residue" evidence="1">
    <location>
        <position position="428"/>
    </location>
</feature>
<keyword evidence="2" id="KW-1185">Reference proteome</keyword>
<dbReference type="EMBL" id="QJKJ01001571">
    <property type="protein sequence ID" value="RDY06985.1"/>
    <property type="molecule type" value="Genomic_DNA"/>
</dbReference>
<dbReference type="InterPro" id="IPR021109">
    <property type="entry name" value="Peptidase_aspartic_dom_sf"/>
</dbReference>
<dbReference type="CDD" id="cd00303">
    <property type="entry name" value="retropepsin_like"/>
    <property type="match status" value="1"/>
</dbReference>
<dbReference type="OrthoDB" id="1433126at2759"/>
<dbReference type="AlphaFoldDB" id="A0A371HW38"/>
<accession>A0A371HW38</accession>
<dbReference type="PANTHER" id="PTHR33067">
    <property type="entry name" value="RNA-DIRECTED DNA POLYMERASE-RELATED"/>
    <property type="match status" value="1"/>
</dbReference>